<reference evidence="2 3" key="1">
    <citation type="submission" date="2019-10" db="EMBL/GenBank/DDBJ databases">
        <title>Whole genome shotgun sequence of Acrocarpospora corrugata NBRC 13972.</title>
        <authorList>
            <person name="Ichikawa N."/>
            <person name="Kimura A."/>
            <person name="Kitahashi Y."/>
            <person name="Komaki H."/>
            <person name="Oguchi A."/>
        </authorList>
    </citation>
    <scope>NUCLEOTIDE SEQUENCE [LARGE SCALE GENOMIC DNA]</scope>
    <source>
        <strain evidence="2 3">NBRC 13972</strain>
    </source>
</reference>
<keyword evidence="3" id="KW-1185">Reference proteome</keyword>
<dbReference type="CDD" id="cd06587">
    <property type="entry name" value="VOC"/>
    <property type="match status" value="1"/>
</dbReference>
<comment type="caution">
    <text evidence="2">The sequence shown here is derived from an EMBL/GenBank/DDBJ whole genome shotgun (WGS) entry which is preliminary data.</text>
</comment>
<dbReference type="InterPro" id="IPR041581">
    <property type="entry name" value="Glyoxalase_6"/>
</dbReference>
<dbReference type="Pfam" id="PF18029">
    <property type="entry name" value="Glyoxalase_6"/>
    <property type="match status" value="1"/>
</dbReference>
<evidence type="ECO:0000313" key="3">
    <source>
        <dbReference type="Proteomes" id="UP000334990"/>
    </source>
</evidence>
<dbReference type="SUPFAM" id="SSF54593">
    <property type="entry name" value="Glyoxalase/Bleomycin resistance protein/Dihydroxybiphenyl dioxygenase"/>
    <property type="match status" value="1"/>
</dbReference>
<feature type="domain" description="Glyoxalase-like" evidence="1">
    <location>
        <begin position="17"/>
        <end position="127"/>
    </location>
</feature>
<name>A0A5M3W255_9ACTN</name>
<dbReference type="PANTHER" id="PTHR35908:SF1">
    <property type="entry name" value="CONSERVED PROTEIN"/>
    <property type="match status" value="1"/>
</dbReference>
<evidence type="ECO:0000259" key="1">
    <source>
        <dbReference type="Pfam" id="PF18029"/>
    </source>
</evidence>
<dbReference type="Gene3D" id="3.10.180.10">
    <property type="entry name" value="2,3-Dihydroxybiphenyl 1,2-Dioxygenase, domain 1"/>
    <property type="match status" value="1"/>
</dbReference>
<evidence type="ECO:0000313" key="2">
    <source>
        <dbReference type="EMBL" id="GES02112.1"/>
    </source>
</evidence>
<proteinExistence type="predicted"/>
<sequence>MFRAVRLGGRMMEIHTVTLDCARPYELAEWWSEAIGWPLVDSAPDDDEVMLENPHGPPHVLFIRVPEDKTVKNRTHLDLAPQDGRTRNEEVERLVKLGATVQGDHRRPDGAGWVTLFDPAGNEFCLVRSAAERVI</sequence>
<dbReference type="PANTHER" id="PTHR35908">
    <property type="entry name" value="HYPOTHETICAL FUSION PROTEIN"/>
    <property type="match status" value="1"/>
</dbReference>
<accession>A0A5M3W255</accession>
<protein>
    <submittedName>
        <fullName evidence="2">Glyoxalase</fullName>
    </submittedName>
</protein>
<dbReference type="InterPro" id="IPR029068">
    <property type="entry name" value="Glyas_Bleomycin-R_OHBP_Dase"/>
</dbReference>
<dbReference type="Proteomes" id="UP000334990">
    <property type="component" value="Unassembled WGS sequence"/>
</dbReference>
<gene>
    <name evidence="2" type="ORF">Acor_41770</name>
</gene>
<dbReference type="EMBL" id="BLAD01000055">
    <property type="protein sequence ID" value="GES02112.1"/>
    <property type="molecule type" value="Genomic_DNA"/>
</dbReference>
<dbReference type="AlphaFoldDB" id="A0A5M3W255"/>
<organism evidence="2 3">
    <name type="scientific">Acrocarpospora corrugata</name>
    <dbReference type="NCBI Taxonomy" id="35763"/>
    <lineage>
        <taxon>Bacteria</taxon>
        <taxon>Bacillati</taxon>
        <taxon>Actinomycetota</taxon>
        <taxon>Actinomycetes</taxon>
        <taxon>Streptosporangiales</taxon>
        <taxon>Streptosporangiaceae</taxon>
        <taxon>Acrocarpospora</taxon>
    </lineage>
</organism>